<protein>
    <submittedName>
        <fullName evidence="1">SDR family NAD(P)-dependent oxidoreductase</fullName>
    </submittedName>
</protein>
<proteinExistence type="predicted"/>
<evidence type="ECO:0000313" key="1">
    <source>
        <dbReference type="EMBL" id="UUZ44201.1"/>
    </source>
</evidence>
<evidence type="ECO:0000313" key="2">
    <source>
        <dbReference type="Proteomes" id="UP001059663"/>
    </source>
</evidence>
<sequence length="271" mass="28872">MDLEITGRTALVLGGGGGLGGAIARELAAEGATVVVAGRSAGPLDTTVAEITAAGGRAHALVWDLGELDVVEARIGWIEETVGGVDILVGNTGGPPPGAVTAADASVWEMQFRSMVLSVITITNRVLPGMRERGWGRVITSTSSGVVAPIPGLGLSNALRSTLLGWSKTPAGEVAADGITANVVVPGRIATDRVAFLGRGQGRARGHDRRGGHRREPRDDPRRPLRRSTRVRPDRHFPRRGARRLHHRVGRPRRRRLRPGDLNYPTLREPR</sequence>
<name>A0AC61U2G6_9MICO</name>
<dbReference type="EMBL" id="CP087977">
    <property type="protein sequence ID" value="UUZ44201.1"/>
    <property type="molecule type" value="Genomic_DNA"/>
</dbReference>
<accession>A0AC61U2G6</accession>
<reference evidence="1" key="1">
    <citation type="submission" date="2021-11" db="EMBL/GenBank/DDBJ databases">
        <title>Study of the species diversity of bacterial strains isolated from a unique natural object - Shulgan-Tash cave (Bashkiria).</title>
        <authorList>
            <person name="Sazanova A.L."/>
            <person name="Chirak E.R."/>
            <person name="Safronova V.I."/>
        </authorList>
    </citation>
    <scope>NUCLEOTIDE SEQUENCE</scope>
    <source>
        <strain evidence="1">P1</strain>
    </source>
</reference>
<organism evidence="1 2">
    <name type="scientific">Janibacter limosus</name>
    <dbReference type="NCBI Taxonomy" id="53458"/>
    <lineage>
        <taxon>Bacteria</taxon>
        <taxon>Bacillati</taxon>
        <taxon>Actinomycetota</taxon>
        <taxon>Actinomycetes</taxon>
        <taxon>Micrococcales</taxon>
        <taxon>Intrasporangiaceae</taxon>
        <taxon>Janibacter</taxon>
    </lineage>
</organism>
<dbReference type="Proteomes" id="UP001059663">
    <property type="component" value="Chromosome"/>
</dbReference>
<gene>
    <name evidence="1" type="ORF">LP422_16915</name>
</gene>